<dbReference type="EMBL" id="HBUE01199577">
    <property type="protein sequence ID" value="CAG6529051.1"/>
    <property type="molecule type" value="Transcribed_RNA"/>
</dbReference>
<evidence type="ECO:0000313" key="1">
    <source>
        <dbReference type="EMBL" id="CAG6529060.1"/>
    </source>
</evidence>
<proteinExistence type="predicted"/>
<reference evidence="1" key="1">
    <citation type="submission" date="2021-05" db="EMBL/GenBank/DDBJ databases">
        <authorList>
            <person name="Alioto T."/>
            <person name="Alioto T."/>
            <person name="Gomez Garrido J."/>
        </authorList>
    </citation>
    <scope>NUCLEOTIDE SEQUENCE</scope>
</reference>
<protein>
    <submittedName>
        <fullName evidence="1">(northern house mosquito) hypothetical protein</fullName>
    </submittedName>
</protein>
<dbReference type="EMBL" id="HBUE01305730">
    <property type="protein sequence ID" value="CAG6580832.1"/>
    <property type="molecule type" value="Transcribed_RNA"/>
</dbReference>
<sequence length="139" mass="16327">MFRARLVVHSRSRKSPTMEPPWNGLLQRMTVVYRLTTTSSRSWTKPRERGRTPAILDTTFAMPKSTVSLKDIRTSSVCVLRTRWANRNLCRWPTLLWRRIRSVLRLVRKTSLSRTTTKITSSWSGRPRITMEVRQLLVT</sequence>
<dbReference type="EMBL" id="HBUE01111138">
    <property type="protein sequence ID" value="CAG6488938.1"/>
    <property type="molecule type" value="Transcribed_RNA"/>
</dbReference>
<dbReference type="EMBL" id="HBUE01305731">
    <property type="protein sequence ID" value="CAG6580841.1"/>
    <property type="molecule type" value="Transcribed_RNA"/>
</dbReference>
<dbReference type="AlphaFoldDB" id="A0A8D8MIL1"/>
<organism evidence="1">
    <name type="scientific">Culex pipiens</name>
    <name type="common">House mosquito</name>
    <dbReference type="NCBI Taxonomy" id="7175"/>
    <lineage>
        <taxon>Eukaryota</taxon>
        <taxon>Metazoa</taxon>
        <taxon>Ecdysozoa</taxon>
        <taxon>Arthropoda</taxon>
        <taxon>Hexapoda</taxon>
        <taxon>Insecta</taxon>
        <taxon>Pterygota</taxon>
        <taxon>Neoptera</taxon>
        <taxon>Endopterygota</taxon>
        <taxon>Diptera</taxon>
        <taxon>Nematocera</taxon>
        <taxon>Culicoidea</taxon>
        <taxon>Culicidae</taxon>
        <taxon>Culicinae</taxon>
        <taxon>Culicini</taxon>
        <taxon>Culex</taxon>
        <taxon>Culex</taxon>
    </lineage>
</organism>
<accession>A0A8D8MIL1</accession>
<dbReference type="EMBL" id="HBUE01199578">
    <property type="protein sequence ID" value="CAG6529060.1"/>
    <property type="molecule type" value="Transcribed_RNA"/>
</dbReference>
<name>A0A8D8MIL1_CULPI</name>